<dbReference type="Proteomes" id="UP000754644">
    <property type="component" value="Unassembled WGS sequence"/>
</dbReference>
<comment type="caution">
    <text evidence="2">The sequence shown here is derived from an EMBL/GenBank/DDBJ whole genome shotgun (WGS) entry which is preliminary data.</text>
</comment>
<dbReference type="EMBL" id="JABMOJ010000120">
    <property type="protein sequence ID" value="NQV64390.1"/>
    <property type="molecule type" value="Genomic_DNA"/>
</dbReference>
<evidence type="ECO:0000313" key="3">
    <source>
        <dbReference type="Proteomes" id="UP000754644"/>
    </source>
</evidence>
<dbReference type="Pfam" id="PF00483">
    <property type="entry name" value="NTP_transferase"/>
    <property type="match status" value="1"/>
</dbReference>
<dbReference type="Gene3D" id="3.90.550.10">
    <property type="entry name" value="Spore Coat Polysaccharide Biosynthesis Protein SpsA, Chain A"/>
    <property type="match status" value="1"/>
</dbReference>
<sequence>MKAMILAAGEGRRMLPLTAHTPKPLLKVHDKALIEWHLEGLARAGFAEIVINVHYQGDKIQHYLGDGSAFGLHITYSVEPVLLETAGGIHHALAQLGTDDEPFAVVNGDIYTDFDFSLLPKRLNGRAAILVMVDNPLHHPSGDFSLTAAGQLGTGLQRLTYSGVGVYSPSLFRGLREGPVRLREVFAAAIEADLLGGQYYGGHWTDVGTPARLAILNAS</sequence>
<gene>
    <name evidence="2" type="ORF">HQ497_03400</name>
</gene>
<dbReference type="InterPro" id="IPR029044">
    <property type="entry name" value="Nucleotide-diphossugar_trans"/>
</dbReference>
<accession>A0A972VXX0</accession>
<dbReference type="CDD" id="cd06422">
    <property type="entry name" value="NTP_transferase_like_1"/>
    <property type="match status" value="1"/>
</dbReference>
<dbReference type="NCBIfam" id="NF045761">
    <property type="entry name" value="NAMPUrTaseMurU"/>
    <property type="match status" value="1"/>
</dbReference>
<reference evidence="2" key="1">
    <citation type="submission" date="2020-05" db="EMBL/GenBank/DDBJ databases">
        <title>Sulfur intermediates as new biogeochemical hubs in an aquatic model microbial ecosystem.</title>
        <authorList>
            <person name="Vigneron A."/>
        </authorList>
    </citation>
    <scope>NUCLEOTIDE SEQUENCE</scope>
    <source>
        <strain evidence="2">Bin.250</strain>
    </source>
</reference>
<organism evidence="2 3">
    <name type="scientific">SAR86 cluster bacterium</name>
    <dbReference type="NCBI Taxonomy" id="2030880"/>
    <lineage>
        <taxon>Bacteria</taxon>
        <taxon>Pseudomonadati</taxon>
        <taxon>Pseudomonadota</taxon>
        <taxon>Gammaproteobacteria</taxon>
        <taxon>SAR86 cluster</taxon>
    </lineage>
</organism>
<feature type="domain" description="Nucleotidyl transferase" evidence="1">
    <location>
        <begin position="2"/>
        <end position="131"/>
    </location>
</feature>
<dbReference type="InterPro" id="IPR050486">
    <property type="entry name" value="Mannose-1P_guanyltransferase"/>
</dbReference>
<dbReference type="InterPro" id="IPR054790">
    <property type="entry name" value="MurU"/>
</dbReference>
<dbReference type="AlphaFoldDB" id="A0A972VXX0"/>
<proteinExistence type="predicted"/>
<protein>
    <submittedName>
        <fullName evidence="2">Nucleotidyltransferase family protein</fullName>
    </submittedName>
</protein>
<dbReference type="SUPFAM" id="SSF53448">
    <property type="entry name" value="Nucleotide-diphospho-sugar transferases"/>
    <property type="match status" value="1"/>
</dbReference>
<evidence type="ECO:0000259" key="1">
    <source>
        <dbReference type="Pfam" id="PF00483"/>
    </source>
</evidence>
<dbReference type="InterPro" id="IPR005835">
    <property type="entry name" value="NTP_transferase_dom"/>
</dbReference>
<name>A0A972VXX0_9GAMM</name>
<evidence type="ECO:0000313" key="2">
    <source>
        <dbReference type="EMBL" id="NQV64390.1"/>
    </source>
</evidence>
<dbReference type="PANTHER" id="PTHR22572">
    <property type="entry name" value="SUGAR-1-PHOSPHATE GUANYL TRANSFERASE"/>
    <property type="match status" value="1"/>
</dbReference>